<dbReference type="EMBL" id="SSTD01019054">
    <property type="protein sequence ID" value="TYJ97078.1"/>
    <property type="molecule type" value="Genomic_DNA"/>
</dbReference>
<dbReference type="InterPro" id="IPR051955">
    <property type="entry name" value="PME_Inhibitor"/>
</dbReference>
<protein>
    <submittedName>
        <fullName evidence="4">21 kDa protein-like</fullName>
    </submittedName>
</protein>
<evidence type="ECO:0000259" key="3">
    <source>
        <dbReference type="Pfam" id="PF04043"/>
    </source>
</evidence>
<gene>
    <name evidence="4" type="ORF">E5676_scaffold62116G00010</name>
</gene>
<dbReference type="Gene3D" id="1.20.140.40">
    <property type="entry name" value="Invertase/pectin methylesterase inhibitor family protein"/>
    <property type="match status" value="1"/>
</dbReference>
<reference evidence="4 5" key="1">
    <citation type="submission" date="2019-08" db="EMBL/GenBank/DDBJ databases">
        <title>Draft genome sequences of two oriental melons (Cucumis melo L. var makuwa).</title>
        <authorList>
            <person name="Kwon S.-Y."/>
        </authorList>
    </citation>
    <scope>NUCLEOTIDE SEQUENCE [LARGE SCALE GENOMIC DNA]</scope>
    <source>
        <strain evidence="5">cv. Chang Bougi</strain>
        <tissue evidence="4">Leaf</tissue>
    </source>
</reference>
<accession>A0A5D3BFX0</accession>
<dbReference type="InterPro" id="IPR035513">
    <property type="entry name" value="Invertase/methylesterase_inhib"/>
</dbReference>
<evidence type="ECO:0000313" key="4">
    <source>
        <dbReference type="EMBL" id="TYJ97078.1"/>
    </source>
</evidence>
<feature type="domain" description="Pectinesterase inhibitor" evidence="3">
    <location>
        <begin position="6"/>
        <end position="64"/>
    </location>
</feature>
<dbReference type="CDD" id="cd15798">
    <property type="entry name" value="PMEI-like_3"/>
    <property type="match status" value="1"/>
</dbReference>
<dbReference type="PANTHER" id="PTHR31080:SF117">
    <property type="entry name" value="PLANT INVERTASE_PECTIN METHYLESTERASE INHIBITOR SUPERFAMILY PROTEIN"/>
    <property type="match status" value="1"/>
</dbReference>
<keyword evidence="1" id="KW-0732">Signal</keyword>
<proteinExistence type="inferred from homology"/>
<organism evidence="4 5">
    <name type="scientific">Cucumis melo var. makuwa</name>
    <name type="common">Oriental melon</name>
    <dbReference type="NCBI Taxonomy" id="1194695"/>
    <lineage>
        <taxon>Eukaryota</taxon>
        <taxon>Viridiplantae</taxon>
        <taxon>Streptophyta</taxon>
        <taxon>Embryophyta</taxon>
        <taxon>Tracheophyta</taxon>
        <taxon>Spermatophyta</taxon>
        <taxon>Magnoliopsida</taxon>
        <taxon>eudicotyledons</taxon>
        <taxon>Gunneridae</taxon>
        <taxon>Pentapetalae</taxon>
        <taxon>rosids</taxon>
        <taxon>fabids</taxon>
        <taxon>Cucurbitales</taxon>
        <taxon>Cucurbitaceae</taxon>
        <taxon>Benincaseae</taxon>
        <taxon>Cucumis</taxon>
    </lineage>
</organism>
<name>A0A5D3BFX0_CUCMM</name>
<dbReference type="Proteomes" id="UP000321947">
    <property type="component" value="Unassembled WGS sequence"/>
</dbReference>
<dbReference type="Pfam" id="PF04043">
    <property type="entry name" value="PMEI"/>
    <property type="match status" value="1"/>
</dbReference>
<evidence type="ECO:0000256" key="1">
    <source>
        <dbReference type="ARBA" id="ARBA00022729"/>
    </source>
</evidence>
<dbReference type="InterPro" id="IPR006501">
    <property type="entry name" value="Pectinesterase_inhib_dom"/>
</dbReference>
<dbReference type="SUPFAM" id="SSF101148">
    <property type="entry name" value="Plant invertase/pectin methylesterase inhibitor"/>
    <property type="match status" value="1"/>
</dbReference>
<comment type="similarity">
    <text evidence="2">Belongs to the PMEI family.</text>
</comment>
<dbReference type="NCBIfam" id="TIGR01614">
    <property type="entry name" value="PME_inhib"/>
    <property type="match status" value="1"/>
</dbReference>
<comment type="caution">
    <text evidence="4">The sequence shown here is derived from an EMBL/GenBank/DDBJ whole genome shotgun (WGS) entry which is preliminary data.</text>
</comment>
<dbReference type="PANTHER" id="PTHR31080">
    <property type="entry name" value="PECTINESTERASE INHIBITOR-LIKE"/>
    <property type="match status" value="1"/>
</dbReference>
<dbReference type="AlphaFoldDB" id="A0A5D3BFX0"/>
<evidence type="ECO:0000256" key="2">
    <source>
        <dbReference type="ARBA" id="ARBA00038471"/>
    </source>
</evidence>
<evidence type="ECO:0000313" key="5">
    <source>
        <dbReference type="Proteomes" id="UP000321947"/>
    </source>
</evidence>
<sequence length="72" mass="7704">MPKLRGSNFDLAMSNVQTWVSAALTDETTCSEGFKGKTVKGGVKAAVRSRIVNIAQLTSNALSLINRIADLH</sequence>
<dbReference type="GO" id="GO:0004857">
    <property type="term" value="F:enzyme inhibitor activity"/>
    <property type="evidence" value="ECO:0007669"/>
    <property type="project" value="InterPro"/>
</dbReference>